<dbReference type="Pfam" id="PF14111">
    <property type="entry name" value="DUF4283"/>
    <property type="match status" value="1"/>
</dbReference>
<evidence type="ECO:0000256" key="1">
    <source>
        <dbReference type="SAM" id="MobiDB-lite"/>
    </source>
</evidence>
<feature type="region of interest" description="Disordered" evidence="1">
    <location>
        <begin position="61"/>
        <end position="92"/>
    </location>
</feature>
<dbReference type="InterPro" id="IPR025558">
    <property type="entry name" value="DUF4283"/>
</dbReference>
<dbReference type="Gene3D" id="3.60.10.10">
    <property type="entry name" value="Endonuclease/exonuclease/phosphatase"/>
    <property type="match status" value="1"/>
</dbReference>
<feature type="compositionally biased region" description="Low complexity" evidence="1">
    <location>
        <begin position="11"/>
        <end position="35"/>
    </location>
</feature>
<reference evidence="4" key="1">
    <citation type="submission" date="2020-06" db="EMBL/GenBank/DDBJ databases">
        <authorList>
            <person name="Li T."/>
            <person name="Hu X."/>
            <person name="Zhang T."/>
            <person name="Song X."/>
            <person name="Zhang H."/>
            <person name="Dai N."/>
            <person name="Sheng W."/>
            <person name="Hou X."/>
            <person name="Wei L."/>
        </authorList>
    </citation>
    <scope>NUCLEOTIDE SEQUENCE</scope>
    <source>
        <strain evidence="4">G02</strain>
        <tissue evidence="4">Leaf</tissue>
    </source>
</reference>
<feature type="compositionally biased region" description="Polar residues" evidence="1">
    <location>
        <begin position="359"/>
        <end position="374"/>
    </location>
</feature>
<accession>A0AAW2P5M3</accession>
<dbReference type="InterPro" id="IPR040256">
    <property type="entry name" value="At4g02000-like"/>
</dbReference>
<feature type="compositionally biased region" description="Polar residues" evidence="1">
    <location>
        <begin position="294"/>
        <end position="322"/>
    </location>
</feature>
<comment type="caution">
    <text evidence="4">The sequence shown here is derived from an EMBL/GenBank/DDBJ whole genome shotgun (WGS) entry which is preliminary data.</text>
</comment>
<name>A0AAW2P5M3_SESRA</name>
<dbReference type="SUPFAM" id="SSF56219">
    <property type="entry name" value="DNase I-like"/>
    <property type="match status" value="1"/>
</dbReference>
<gene>
    <name evidence="4" type="ORF">Sradi_4169000</name>
</gene>
<feature type="domain" description="Endonuclease/exonuclease/phosphatase" evidence="2">
    <location>
        <begin position="405"/>
        <end position="611"/>
    </location>
</feature>
<protein>
    <recommendedName>
        <fullName evidence="5">DUF4283 domain-containing protein</fullName>
    </recommendedName>
</protein>
<feature type="region of interest" description="Disordered" evidence="1">
    <location>
        <begin position="1"/>
        <end position="39"/>
    </location>
</feature>
<organism evidence="4">
    <name type="scientific">Sesamum radiatum</name>
    <name type="common">Black benniseed</name>
    <dbReference type="NCBI Taxonomy" id="300843"/>
    <lineage>
        <taxon>Eukaryota</taxon>
        <taxon>Viridiplantae</taxon>
        <taxon>Streptophyta</taxon>
        <taxon>Embryophyta</taxon>
        <taxon>Tracheophyta</taxon>
        <taxon>Spermatophyta</taxon>
        <taxon>Magnoliopsida</taxon>
        <taxon>eudicotyledons</taxon>
        <taxon>Gunneridae</taxon>
        <taxon>Pentapetalae</taxon>
        <taxon>asterids</taxon>
        <taxon>lamiids</taxon>
        <taxon>Lamiales</taxon>
        <taxon>Pedaliaceae</taxon>
        <taxon>Sesamum</taxon>
    </lineage>
</organism>
<dbReference type="InterPro" id="IPR036691">
    <property type="entry name" value="Endo/exonu/phosph_ase_sf"/>
</dbReference>
<dbReference type="Pfam" id="PF03372">
    <property type="entry name" value="Exo_endo_phos"/>
    <property type="match status" value="1"/>
</dbReference>
<dbReference type="InterPro" id="IPR005135">
    <property type="entry name" value="Endo/exonuclease/phosphatase"/>
</dbReference>
<evidence type="ECO:0000259" key="3">
    <source>
        <dbReference type="Pfam" id="PF14111"/>
    </source>
</evidence>
<evidence type="ECO:0008006" key="5">
    <source>
        <dbReference type="Google" id="ProtNLM"/>
    </source>
</evidence>
<dbReference type="EMBL" id="JACGWJ010000018">
    <property type="protein sequence ID" value="KAL0350198.1"/>
    <property type="molecule type" value="Genomic_DNA"/>
</dbReference>
<proteinExistence type="predicted"/>
<feature type="region of interest" description="Disordered" evidence="1">
    <location>
        <begin position="286"/>
        <end position="376"/>
    </location>
</feature>
<sequence>MAKGKKSRTPATITGSTGQAAGQQATAPTAVTAVADTKDSTKATSSEFQAFISDLEASPPFNPLNHASAGHGSNTLGQQEEELPVGKGEKTGATVSAKPSFAGLFSTNLGYIVGKFSGLQAIRALSKSWGASFQQHDSGWLVFRFARDDDRQRILAGGPYLFYGRPLLLKAMPDCFEFKDDDISLTPVWAILPSLPLECWHPNALGKIGSRDTRSSMNTFLSFAPNATVSGTTKAHAVITNNQPLPLPLPLLVNLQPLAGCYEEGLADRMDPSAVTIKNRAETAAHYSHRLKQKQSTTATEQKQKQSITVAEQKQQTVTDTNAADGIAHERPESSRPQTRPKGQRQSSSLRQKEAEIDSSASSCEPDSPASTQHLMPGTIAYRKLKLQLGGESPPSPITMKIGFWNVRGFNRPLKHNGVAHLIKNNQLCLLGILGTKLTTSAIARIINRSFLRWCQINNFDTIANGRILIIWNPAVIDLVPEDISPQVIHCRAKNKSSQLSFYISFTYDLYTVVHRKSMWEKLSELGRPMNMSWLIIGDFNCVKSPTEKQLGATPTWYELKDFADCCLLLGLNDAPTAGCYFTWYSNSESNPVWCKLDQVLFNNEWLEAGLLCNAHFSPPRCLFDHSPGIVSILDLPAS</sequence>
<dbReference type="AlphaFoldDB" id="A0AAW2P5M3"/>
<dbReference type="PANTHER" id="PTHR31286:SF180">
    <property type="entry name" value="OS10G0362600 PROTEIN"/>
    <property type="match status" value="1"/>
</dbReference>
<feature type="domain" description="DUF4283" evidence="3">
    <location>
        <begin position="109"/>
        <end position="178"/>
    </location>
</feature>
<dbReference type="PANTHER" id="PTHR31286">
    <property type="entry name" value="GLYCINE-RICH CELL WALL STRUCTURAL PROTEIN 1.8-LIKE"/>
    <property type="match status" value="1"/>
</dbReference>
<reference evidence="4" key="2">
    <citation type="journal article" date="2024" name="Plant">
        <title>Genomic evolution and insights into agronomic trait innovations of Sesamum species.</title>
        <authorList>
            <person name="Miao H."/>
            <person name="Wang L."/>
            <person name="Qu L."/>
            <person name="Liu H."/>
            <person name="Sun Y."/>
            <person name="Le M."/>
            <person name="Wang Q."/>
            <person name="Wei S."/>
            <person name="Zheng Y."/>
            <person name="Lin W."/>
            <person name="Duan Y."/>
            <person name="Cao H."/>
            <person name="Xiong S."/>
            <person name="Wang X."/>
            <person name="Wei L."/>
            <person name="Li C."/>
            <person name="Ma Q."/>
            <person name="Ju M."/>
            <person name="Zhao R."/>
            <person name="Li G."/>
            <person name="Mu C."/>
            <person name="Tian Q."/>
            <person name="Mei H."/>
            <person name="Zhang T."/>
            <person name="Gao T."/>
            <person name="Zhang H."/>
        </authorList>
    </citation>
    <scope>NUCLEOTIDE SEQUENCE</scope>
    <source>
        <strain evidence="4">G02</strain>
    </source>
</reference>
<evidence type="ECO:0000313" key="4">
    <source>
        <dbReference type="EMBL" id="KAL0350198.1"/>
    </source>
</evidence>
<evidence type="ECO:0000259" key="2">
    <source>
        <dbReference type="Pfam" id="PF03372"/>
    </source>
</evidence>